<dbReference type="AlphaFoldDB" id="A0A448XK82"/>
<reference evidence="2" key="1">
    <citation type="submission" date="2018-11" db="EMBL/GenBank/DDBJ databases">
        <authorList>
            <consortium name="Pathogen Informatics"/>
        </authorList>
    </citation>
    <scope>NUCLEOTIDE SEQUENCE</scope>
</reference>
<name>A0A448XK82_9PLAT</name>
<sequence>MSSTLQPDIIVELDDDDDQKADNFDNISCKVSKNSVHNAYDLNAGVISATSGSGTTSSSVGLQVSSLMAQVAADTSYQQLQLSGHLTAIPSPLSQQSGQANQQMAMTLQHLPVSQATQPILQSSGLLVHTSPCAPLSIGCSNPSSASAEGVALANSPPPSSQASSTTTGMAGHLLPGLSLAQALTSTASSRTRTPRKQKRPVGLTRQQQQLQIQRQSANLMPVLLVSEPNDQLSQSALSPQATHSSTSPVLISSPLVNISGYPGQLIISPGQQHQHLMQQQQQQQHLAQSACTETISSASGQQQRIHFTVACTNATSSDAAISVANSACTTHSVERPLSALPNEVLQV</sequence>
<keyword evidence="3" id="KW-1185">Reference proteome</keyword>
<feature type="region of interest" description="Disordered" evidence="1">
    <location>
        <begin position="184"/>
        <end position="211"/>
    </location>
</feature>
<protein>
    <submittedName>
        <fullName evidence="2">Uncharacterized protein</fullName>
    </submittedName>
</protein>
<gene>
    <name evidence="2" type="ORF">PXEA_LOCUS32105</name>
</gene>
<evidence type="ECO:0000313" key="2">
    <source>
        <dbReference type="EMBL" id="VEL38665.1"/>
    </source>
</evidence>
<dbReference type="Proteomes" id="UP000784294">
    <property type="component" value="Unassembled WGS sequence"/>
</dbReference>
<evidence type="ECO:0000313" key="3">
    <source>
        <dbReference type="Proteomes" id="UP000784294"/>
    </source>
</evidence>
<organism evidence="2 3">
    <name type="scientific">Protopolystoma xenopodis</name>
    <dbReference type="NCBI Taxonomy" id="117903"/>
    <lineage>
        <taxon>Eukaryota</taxon>
        <taxon>Metazoa</taxon>
        <taxon>Spiralia</taxon>
        <taxon>Lophotrochozoa</taxon>
        <taxon>Platyhelminthes</taxon>
        <taxon>Monogenea</taxon>
        <taxon>Polyopisthocotylea</taxon>
        <taxon>Polystomatidea</taxon>
        <taxon>Polystomatidae</taxon>
        <taxon>Protopolystoma</taxon>
    </lineage>
</organism>
<evidence type="ECO:0000256" key="1">
    <source>
        <dbReference type="SAM" id="MobiDB-lite"/>
    </source>
</evidence>
<proteinExistence type="predicted"/>
<comment type="caution">
    <text evidence="2">The sequence shown here is derived from an EMBL/GenBank/DDBJ whole genome shotgun (WGS) entry which is preliminary data.</text>
</comment>
<accession>A0A448XK82</accession>
<feature type="region of interest" description="Disordered" evidence="1">
    <location>
        <begin position="145"/>
        <end position="172"/>
    </location>
</feature>
<dbReference type="EMBL" id="CAAALY010258592">
    <property type="protein sequence ID" value="VEL38665.1"/>
    <property type="molecule type" value="Genomic_DNA"/>
</dbReference>